<comment type="similarity">
    <text evidence="1">Belongs to the UPF0065 (bug) family.</text>
</comment>
<dbReference type="SUPFAM" id="SSF53850">
    <property type="entry name" value="Periplasmic binding protein-like II"/>
    <property type="match status" value="1"/>
</dbReference>
<dbReference type="CDD" id="cd07012">
    <property type="entry name" value="PBP2_Bug_TTT"/>
    <property type="match status" value="1"/>
</dbReference>
<name>A0A7V8FKL4_9BURK</name>
<sequence length="323" mass="34103">MSPFNLSRRAFTLGAAAGAIAFPLRSFARPDVLRLVVGFPPGGTLDFVARTIAQQFSHELQQQVIVENKGGANGVIGGEFVSRATPDMGTLWLSSVGAVAISRHLQKMTFDPLTDVTPVSLVVRNVEVLLVNVNAPYNTATELVAAARSGKPLTIASPGSGSVPHLALELLNHVAGTKMLHVPYRGGGPAVNDLMAGHVDGYFTDIPGVIGLLKSGRVKPIGLTAEDRHPLFPDIKTFKEQGIAGIDADNWNGLFAPKDSKPEDVARVSDALRRTLETPSVKAALDVSGAKPAPSSPAEMAALLKQDSAKWGKLIRERGITAD</sequence>
<dbReference type="AlphaFoldDB" id="A0A7V8FKL4"/>
<dbReference type="Proteomes" id="UP000461670">
    <property type="component" value="Unassembled WGS sequence"/>
</dbReference>
<dbReference type="EMBL" id="WNDQ01000086">
    <property type="protein sequence ID" value="KAF1018433.1"/>
    <property type="molecule type" value="Genomic_DNA"/>
</dbReference>
<comment type="caution">
    <text evidence="2">The sequence shown here is derived from an EMBL/GenBank/DDBJ whole genome shotgun (WGS) entry which is preliminary data.</text>
</comment>
<evidence type="ECO:0000313" key="2">
    <source>
        <dbReference type="EMBL" id="KAF1018433.1"/>
    </source>
</evidence>
<evidence type="ECO:0000313" key="3">
    <source>
        <dbReference type="Proteomes" id="UP000461670"/>
    </source>
</evidence>
<proteinExistence type="inferred from homology"/>
<protein>
    <recommendedName>
        <fullName evidence="4">Tripartite-type tricarboxylate transporter, receptor component TctC</fullName>
    </recommendedName>
</protein>
<accession>A0A7V8FKL4</accession>
<dbReference type="InterPro" id="IPR005064">
    <property type="entry name" value="BUG"/>
</dbReference>
<gene>
    <name evidence="2" type="ORF">GAK30_03670</name>
</gene>
<dbReference type="PANTHER" id="PTHR42928:SF5">
    <property type="entry name" value="BLR1237 PROTEIN"/>
    <property type="match status" value="1"/>
</dbReference>
<dbReference type="Gene3D" id="3.40.190.150">
    <property type="entry name" value="Bordetella uptake gene, domain 1"/>
    <property type="match status" value="1"/>
</dbReference>
<dbReference type="PANTHER" id="PTHR42928">
    <property type="entry name" value="TRICARBOXYLATE-BINDING PROTEIN"/>
    <property type="match status" value="1"/>
</dbReference>
<evidence type="ECO:0008006" key="4">
    <source>
        <dbReference type="Google" id="ProtNLM"/>
    </source>
</evidence>
<reference evidence="3" key="1">
    <citation type="journal article" date="2020" name="MBio">
        <title>Horizontal gene transfer to a defensive symbiont with a reduced genome amongst a multipartite beetle microbiome.</title>
        <authorList>
            <person name="Waterworth S.C."/>
            <person name="Florez L.V."/>
            <person name="Rees E.R."/>
            <person name="Hertweck C."/>
            <person name="Kaltenpoth M."/>
            <person name="Kwan J.C."/>
        </authorList>
    </citation>
    <scope>NUCLEOTIDE SEQUENCE [LARGE SCALE GENOMIC DNA]</scope>
</reference>
<dbReference type="Gene3D" id="3.40.190.10">
    <property type="entry name" value="Periplasmic binding protein-like II"/>
    <property type="match status" value="1"/>
</dbReference>
<dbReference type="InterPro" id="IPR042100">
    <property type="entry name" value="Bug_dom1"/>
</dbReference>
<organism evidence="2 3">
    <name type="scientific">Paracidovorax wautersii</name>
    <dbReference type="NCBI Taxonomy" id="1177982"/>
    <lineage>
        <taxon>Bacteria</taxon>
        <taxon>Pseudomonadati</taxon>
        <taxon>Pseudomonadota</taxon>
        <taxon>Betaproteobacteria</taxon>
        <taxon>Burkholderiales</taxon>
        <taxon>Comamonadaceae</taxon>
        <taxon>Paracidovorax</taxon>
    </lineage>
</organism>
<evidence type="ECO:0000256" key="1">
    <source>
        <dbReference type="ARBA" id="ARBA00006987"/>
    </source>
</evidence>
<dbReference type="PIRSF" id="PIRSF017082">
    <property type="entry name" value="YflP"/>
    <property type="match status" value="1"/>
</dbReference>
<dbReference type="Pfam" id="PF03401">
    <property type="entry name" value="TctC"/>
    <property type="match status" value="1"/>
</dbReference>